<evidence type="ECO:0000313" key="1">
    <source>
        <dbReference type="EMBL" id="KAF2663259.1"/>
    </source>
</evidence>
<reference evidence="1" key="1">
    <citation type="journal article" date="2020" name="Stud. Mycol.">
        <title>101 Dothideomycetes genomes: a test case for predicting lifestyles and emergence of pathogens.</title>
        <authorList>
            <person name="Haridas S."/>
            <person name="Albert R."/>
            <person name="Binder M."/>
            <person name="Bloem J."/>
            <person name="Labutti K."/>
            <person name="Salamov A."/>
            <person name="Andreopoulos B."/>
            <person name="Baker S."/>
            <person name="Barry K."/>
            <person name="Bills G."/>
            <person name="Bluhm B."/>
            <person name="Cannon C."/>
            <person name="Castanera R."/>
            <person name="Culley D."/>
            <person name="Daum C."/>
            <person name="Ezra D."/>
            <person name="Gonzalez J."/>
            <person name="Henrissat B."/>
            <person name="Kuo A."/>
            <person name="Liang C."/>
            <person name="Lipzen A."/>
            <person name="Lutzoni F."/>
            <person name="Magnuson J."/>
            <person name="Mondo S."/>
            <person name="Nolan M."/>
            <person name="Ohm R."/>
            <person name="Pangilinan J."/>
            <person name="Park H.-J."/>
            <person name="Ramirez L."/>
            <person name="Alfaro M."/>
            <person name="Sun H."/>
            <person name="Tritt A."/>
            <person name="Yoshinaga Y."/>
            <person name="Zwiers L.-H."/>
            <person name="Turgeon B."/>
            <person name="Goodwin S."/>
            <person name="Spatafora J."/>
            <person name="Crous P."/>
            <person name="Grigoriev I."/>
        </authorList>
    </citation>
    <scope>NUCLEOTIDE SEQUENCE</scope>
    <source>
        <strain evidence="1">CBS 115976</strain>
    </source>
</reference>
<dbReference type="EMBL" id="MU004246">
    <property type="protein sequence ID" value="KAF2663259.1"/>
    <property type="molecule type" value="Genomic_DNA"/>
</dbReference>
<dbReference type="AlphaFoldDB" id="A0A6A6TT72"/>
<name>A0A6A6TT72_9PEZI</name>
<proteinExistence type="predicted"/>
<organism evidence="1 2">
    <name type="scientific">Microthyrium microscopicum</name>
    <dbReference type="NCBI Taxonomy" id="703497"/>
    <lineage>
        <taxon>Eukaryota</taxon>
        <taxon>Fungi</taxon>
        <taxon>Dikarya</taxon>
        <taxon>Ascomycota</taxon>
        <taxon>Pezizomycotina</taxon>
        <taxon>Dothideomycetes</taxon>
        <taxon>Dothideomycetes incertae sedis</taxon>
        <taxon>Microthyriales</taxon>
        <taxon>Microthyriaceae</taxon>
        <taxon>Microthyrium</taxon>
    </lineage>
</organism>
<dbReference type="Proteomes" id="UP000799302">
    <property type="component" value="Unassembled WGS sequence"/>
</dbReference>
<gene>
    <name evidence="1" type="ORF">BT63DRAFT_123295</name>
</gene>
<keyword evidence="2" id="KW-1185">Reference proteome</keyword>
<accession>A0A6A6TT72</accession>
<evidence type="ECO:0000313" key="2">
    <source>
        <dbReference type="Proteomes" id="UP000799302"/>
    </source>
</evidence>
<dbReference type="OrthoDB" id="2537245at2759"/>
<sequence>MATVNPSINSSSLFRTSVPTKSEDPRAWYLRNGQIAKPPWIVVSHFVPDQICRHLMRKKKNAAIAVKFVKYNDPPDKITNMEGVLHSFITPIVNTTMHGDYQWQGGHGIYEFGSREGYQLGRRVLLSALVQQDFEDDKVVVRLVLLEETQVVGSSKFPQIPDTQAKQNDDTRRHYDRQLRKYLVYHLTSSHSLPAAGSVSSTSTMSVSQTIQFLADTIEHHSGGDIDARMRNRYIHHKNSLLSLEIMFRTAFHQLRNEFFGLEKVSRAQGYVYTFNPPAIFARFFNSPGTRVTPGTELMSRIHVVALKYLASFVSLRGCRCFAWSDFSSPTIMPLIRKALAGRPHIVVRRMSELFIDRGIKQQSGEGLYVPPEGARGAMLVIHNNSDAFGQNIETEWSGGSLDGVIGSYSSAAASLLRQRSDLCDNIIRTPA</sequence>
<protein>
    <submittedName>
        <fullName evidence="1">Uncharacterized protein</fullName>
    </submittedName>
</protein>